<evidence type="ECO:0000259" key="7">
    <source>
        <dbReference type="Pfam" id="PF12256"/>
    </source>
</evidence>
<keyword evidence="4" id="KW-0843">Virulence</keyword>
<keyword evidence="6" id="KW-0812">Transmembrane</keyword>
<evidence type="ECO:0000313" key="10">
    <source>
        <dbReference type="Proteomes" id="UP001059401"/>
    </source>
</evidence>
<evidence type="ECO:0000259" key="8">
    <source>
        <dbReference type="Pfam" id="PF25023"/>
    </source>
</evidence>
<evidence type="ECO:0000256" key="6">
    <source>
        <dbReference type="SAM" id="Phobius"/>
    </source>
</evidence>
<sequence>MKKIGFKKIILREMKELTKKSAAIILFSVYSFTMIPLYAQNNEEKKYIIINSRELVKKIIGKQGGVLESEGVKFIIPEGALEEETEIKISRLFKVHDGEVKNITEGEGGYRFEPKGQKFKKDCIVKIAYDKNITEYFDELYTYYYNENIKSWEALERVGIDEEEKMIVSVTNHFTDMINGTLSLPEHPDPVKINLNSIKELKAANAVEGVEQIEGLEGTSEGSADFKIALKLPEGTGGLTPGLAVRYSSGGGHGVLGRGFNLEGIETISIDTRLGLPKYDGNDTYIIEGSKSRYNGESWVMERESRYSKIENKGIKLGRIEKENNFFVISEKSGIKKIYGKTAWSGRGETEKYIYYLDIVKDGFGNEIKYKYDKIESGNVEEIRLKSIEYGKDGKIKIEITYAENREDIRIEGRGRYLKKEGSLIKRINSYVDNKGVRGYIFGYKEDESFLENFLSNIIVVPGAAGEELTEEQERLKYKYEFNYEKALKKDGQLIAFTNTEEWSKSGSIAGSVHTSYSVNGGGGGGIKVNSVSVTTGLSGTSGEGKGYSKRNFIDLTGDGIADMVEWSRNGLSVYQGKIINEGEKIEVKYEKIDFDSTSIKGLFINENKDKNWSIGGNINVNLNLNLGDAGAGFGGTKQWGHSETISEFTDVNRDGYIDFVSRGKYYLNKEGKGFAEGENFGNVKNVGLNISDEDKEGAERANYFQEGIKAWRAVQSGEIEVKVNIKEKQNNVKLCVYNGEKKEFDCNELGEYVKNLKVKKGEYVYFVTESNKEELIGASINASIDIKYKKYARFENMQTHVEYNPPFDVPENLTGLEDIYEKYNSGYDENGHAVIRYKLKANYLELLNEQIIKELIRREYYDCISVRVPKPLFEKVYQREGNIENIKQAVNYDEGFKEYLYESKITDEEYVQNLDFSYKNFISKFKQKEKEDLFGYNYYGKIIQPQFDKNKERYYSESETLSESQTRDKEINGYEDIEKVKIGRIDGKEYEVRKEKGQLKLYINEIKRDDINVEYDERKNIIIKLLEKDRNGQDVSIIASERNLGNIIDEKEYEKIVEEKIEKDIKYEVSFLNILTAALYKLLPAGLNELYMENTAGFYELKNEVSDENKVKVINYFSSLKINQKIYIKQLGNTRELLIFNKNEVEKIGSYYFSKIEMPAIEQEIYQIREDLYEDEKIELIKKLKKYEAYKYDFPYYIYDNLEKIYKVDVNKINSLEENEKIKIKKKIDELMHYLQAYYYGKIDIYTEFYEKGFFPVENGNIKVARIKNGKLVYENEYIRDYNGEENYLSGKYEPEKSSIGVIRYEDLYGGINLWYYGLYSRYGDKHFDPKTLFKTGISAGDTEKIAKDKEKEIKDKVNGGKINDEEKENAANSVDALSKNKPEALIKISSFKQLKETLSSGNLECSLPDKDFASSLQFNDITLVGPISSNTKNDFDSDGILESRIEHYAPYIEGNIFHSSRMGGSGYSLLPWNDSASSTGLIIGSSSSESFDIHINIGFGSAGINKGYNTGSGEQTQGYMDINGDGYPDVLSGGKNTLSVQYGNEEKKFESNKILEGGGLNYNTNQSDTIGGGLSASGSLQKTISYLSKVTNVEVPPANIDKSGRSLNLNANSSIGTQEQVMGLIDLNGDGLPDYKAGMVSKINIGDKFTEEGSWNNSLITGGDVTSTGGSVSFGLSELTKSKSSVYFGATVGANFNLSQNTTNEILMDINGDGLPDRVMSGPGGAYIVQPNTGGTFGKPFNMLSENIVVETEYENNFRAAFSRIKNRGDNIKIPYQRSIHDDVLTKLEANMFKPSSSLEFNTTIGMSLSGNLSGQIAIPIPAPAVDLEVLINFSGGASGSYSESEVSLRLFDIDGDGLPDRVFNISGSDKLYVQRNLLGKAGLLKQIKLPQGGSYELKYERVGNTVKLPQCKYVLSEVTKKSELKYSGSYTSPLGENIQEYTTYYTYHDGYYDRETKEFYGFAKVTKRSEGGTVQETEYYNDKYYRKGMVKKSKTVYGGFTYNEKEIEVDTSPHARIIKEEVIQREKDSPYSYLKTSKRYVYDKYGNVTKLYDEGDVTNTKDDITAEITYWKEASEEKYFKSHPEKIEVKDTNNKLLRKREGSYDSKTGALTELKQYTSQSAYLINRIEWTDEGSIKAVTAPTGKRIEYKYLDGIYPIEIKEVSAKGDQTYTSTIEWDSVLGVKLKETDSANNTMTYKYDNFGRVTEVRSLYDTDKTPYAKYTYFTPEERYWYTITENKISTRKEDKAVMKTVVIHDGLGRINYTAKEGEVYIEGTIDSTQTGWNVSGAVYYDEDGRKKGEGQPVFYGGDIQNELSGSSSQILLYEKLNELKHPTSYEYDGLGRVIKTTLPDGNIQRNEYSIDASLQITKTTDPLENINISKKDIRGNIKEVERRDKNNTLLTKARYEYSVLGEMLKAYDAKDNLLVVNYDMLGRRISLESLDMGRKEWNYDDKGRLEYENDSVLRSKLASIKYEYDGLDRIIKIDYPFSEDVEYEYGAPGEKGAGEIIHKKDETGETKYEYGLLNEVKVETRTIKRGREFQKPVTAVFNYEADYLGRMQSISYPDGEVLTYNYDKGGQLKGVIGKKGIETYRYVDNILYDEHGQRVYIKYGNGVETRYTYDPARRWLKDIKTENKDKNLVFQKINYNFDVVGNVEGYINTSSKYETSQSYTYDNLYQLIKAEGTHKQYGGINPNPDNPHPSNPLHTNKYRQTFAFDIIGNMTNKNSTTNLPGGSIGTTDDTKLNYELDYEYDSKYAHRLIRAGTRYYRYDANGNITAEKDGPFTEKEDFTFTYSYFAEHDVYGVDYGFDLEPPEDDPANLESGGTTTGGGIQGGYRRDYTWNERNLLIKSDDKLNTVIYRYGDDGQRALKFTQQSNSETLYFNNFYSVHQVAHEPNHEHGLRVSKHIFVGNSRLVTAMTHVDNHGDTTEQTEKRYYYHADHLQSAQFITNAKGEQYEHIEYTPYGELWIEETAPGIDKLPFRFTGKELDEETGLYYYGARYLDPKYSRWLSGDPALNEYIPKAPIDDEAKKHNENLPGMGGVFNVVNLHVYHYAGNNPVKYVDPDGDFIVLVGGIGTYGGGTGGSETAGIYFMTSSDGKSARIGMYSMSEIGSFFGGGLGGGINITIAPFATKFSDIEGSGMTLGGSLSTPIIFALFKKMCPKFLSDSSTGLEFGFNPYAKDLSAKIKSFNVSVSLVRGPKWSTPGEGHLFYSFTKEITGKDIDKVIQTIEEYWSSGKYNELIEYLKSFLMPKNKNMEAE</sequence>
<evidence type="ECO:0000256" key="1">
    <source>
        <dbReference type="ARBA" id="ARBA00004613"/>
    </source>
</evidence>
<dbReference type="InterPro" id="IPR003284">
    <property type="entry name" value="Sal_SpvB"/>
</dbReference>
<dbReference type="NCBIfam" id="TIGR03696">
    <property type="entry name" value="Rhs_assc_core"/>
    <property type="match status" value="1"/>
</dbReference>
<name>A0ABY5HTT5_9SPIR</name>
<dbReference type="InterPro" id="IPR056823">
    <property type="entry name" value="TEN-like_YD-shell"/>
</dbReference>
<keyword evidence="6" id="KW-0472">Membrane</keyword>
<dbReference type="InterPro" id="IPR050708">
    <property type="entry name" value="T6SS_VgrG/RHS"/>
</dbReference>
<accession>A0ABY5HTT5</accession>
<keyword evidence="2" id="KW-0964">Secreted</keyword>
<feature type="domain" description="Insecticide toxin TcdB middle/N-terminal" evidence="7">
    <location>
        <begin position="1845"/>
        <end position="1995"/>
    </location>
</feature>
<evidence type="ECO:0000256" key="5">
    <source>
        <dbReference type="SAM" id="MobiDB-lite"/>
    </source>
</evidence>
<keyword evidence="10" id="KW-1185">Reference proteome</keyword>
<dbReference type="InterPro" id="IPR028994">
    <property type="entry name" value="Integrin_alpha_N"/>
</dbReference>
<keyword evidence="6" id="KW-1133">Transmembrane helix</keyword>
<dbReference type="InterPro" id="IPR022045">
    <property type="entry name" value="TcdB_toxin_mid/N"/>
</dbReference>
<feature type="domain" description="Teneurin-like YD-shell" evidence="8">
    <location>
        <begin position="2710"/>
        <end position="3063"/>
    </location>
</feature>
<feature type="region of interest" description="Disordered" evidence="5">
    <location>
        <begin position="2818"/>
        <end position="2838"/>
    </location>
</feature>
<dbReference type="Gene3D" id="2.180.10.10">
    <property type="entry name" value="RHS repeat-associated core"/>
    <property type="match status" value="2"/>
</dbReference>
<evidence type="ECO:0000256" key="4">
    <source>
        <dbReference type="ARBA" id="ARBA00023026"/>
    </source>
</evidence>
<dbReference type="Proteomes" id="UP001059401">
    <property type="component" value="Chromosome"/>
</dbReference>
<dbReference type="InterPro" id="IPR022385">
    <property type="entry name" value="Rhs_assc_core"/>
</dbReference>
<protein>
    <recommendedName>
        <fullName evidence="11">RHS repeat-associated protein</fullName>
    </recommendedName>
</protein>
<dbReference type="PANTHER" id="PTHR32305:SF15">
    <property type="entry name" value="PROTEIN RHSA-RELATED"/>
    <property type="match status" value="1"/>
</dbReference>
<evidence type="ECO:0000313" key="9">
    <source>
        <dbReference type="EMBL" id="UTY28826.1"/>
    </source>
</evidence>
<evidence type="ECO:0000256" key="2">
    <source>
        <dbReference type="ARBA" id="ARBA00022525"/>
    </source>
</evidence>
<dbReference type="PANTHER" id="PTHR32305">
    <property type="match status" value="1"/>
</dbReference>
<keyword evidence="3" id="KW-0677">Repeat</keyword>
<dbReference type="SUPFAM" id="SSF69318">
    <property type="entry name" value="Integrin alpha N-terminal domain"/>
    <property type="match status" value="1"/>
</dbReference>
<dbReference type="Pfam" id="PF25023">
    <property type="entry name" value="TEN_YD-shell"/>
    <property type="match status" value="1"/>
</dbReference>
<evidence type="ECO:0008006" key="11">
    <source>
        <dbReference type="Google" id="ProtNLM"/>
    </source>
</evidence>
<organism evidence="9 10">
    <name type="scientific">Treponema putidum</name>
    <dbReference type="NCBI Taxonomy" id="221027"/>
    <lineage>
        <taxon>Bacteria</taxon>
        <taxon>Pseudomonadati</taxon>
        <taxon>Spirochaetota</taxon>
        <taxon>Spirochaetia</taxon>
        <taxon>Spirochaetales</taxon>
        <taxon>Treponemataceae</taxon>
        <taxon>Treponema</taxon>
    </lineage>
</organism>
<dbReference type="RefSeq" id="WP_255804681.1">
    <property type="nucleotide sequence ID" value="NZ_CP038802.1"/>
</dbReference>
<evidence type="ECO:0000256" key="3">
    <source>
        <dbReference type="ARBA" id="ARBA00022737"/>
    </source>
</evidence>
<feature type="transmembrane region" description="Helical" evidence="6">
    <location>
        <begin position="21"/>
        <end position="39"/>
    </location>
</feature>
<dbReference type="Gene3D" id="2.60.220.30">
    <property type="match status" value="1"/>
</dbReference>
<comment type="subcellular location">
    <subcellularLocation>
        <location evidence="1">Secreted</location>
    </subcellularLocation>
</comment>
<proteinExistence type="predicted"/>
<dbReference type="EMBL" id="CP038802">
    <property type="protein sequence ID" value="UTY28826.1"/>
    <property type="molecule type" value="Genomic_DNA"/>
</dbReference>
<dbReference type="Pfam" id="PF12256">
    <property type="entry name" value="TcdB_toxin_midN"/>
    <property type="match status" value="1"/>
</dbReference>
<reference evidence="9" key="1">
    <citation type="submission" date="2019-04" db="EMBL/GenBank/DDBJ databases">
        <title>Whole genome sequencing of oral phylogroup 2 treponemes.</title>
        <authorList>
            <person name="Chan Y."/>
            <person name="Zeng H.H."/>
            <person name="Yu X.L."/>
            <person name="Leung W.K."/>
            <person name="Watt R.M."/>
        </authorList>
    </citation>
    <scope>NUCLEOTIDE SEQUENCE</scope>
    <source>
        <strain evidence="9">OMZ 847</strain>
    </source>
</reference>
<dbReference type="Pfam" id="PF03534">
    <property type="entry name" value="SpvB"/>
    <property type="match status" value="1"/>
</dbReference>
<gene>
    <name evidence="9" type="ORF">E4N76_07375</name>
</gene>